<gene>
    <name evidence="1" type="ORF">BGTH12_LOCUS6844</name>
</gene>
<name>A0A9W4D7F1_BLUGR</name>
<organism evidence="1 2">
    <name type="scientific">Blumeria graminis f. sp. triticale</name>
    <dbReference type="NCBI Taxonomy" id="1689686"/>
    <lineage>
        <taxon>Eukaryota</taxon>
        <taxon>Fungi</taxon>
        <taxon>Dikarya</taxon>
        <taxon>Ascomycota</taxon>
        <taxon>Pezizomycotina</taxon>
        <taxon>Leotiomycetes</taxon>
        <taxon>Erysiphales</taxon>
        <taxon>Erysiphaceae</taxon>
        <taxon>Blumeria</taxon>
    </lineage>
</organism>
<dbReference type="Proteomes" id="UP000683417">
    <property type="component" value="Unassembled WGS sequence"/>
</dbReference>
<proteinExistence type="predicted"/>
<dbReference type="EMBL" id="CAJHIT010000009">
    <property type="protein sequence ID" value="CAD6505486.1"/>
    <property type="molecule type" value="Genomic_DNA"/>
</dbReference>
<protein>
    <submittedName>
        <fullName evidence="1">BgTH12-00977</fullName>
    </submittedName>
</protein>
<accession>A0A9W4D7F1</accession>
<comment type="caution">
    <text evidence="1">The sequence shown here is derived from an EMBL/GenBank/DDBJ whole genome shotgun (WGS) entry which is preliminary data.</text>
</comment>
<evidence type="ECO:0000313" key="2">
    <source>
        <dbReference type="Proteomes" id="UP000683417"/>
    </source>
</evidence>
<dbReference type="AlphaFoldDB" id="A0A9W4D7F1"/>
<reference evidence="1" key="1">
    <citation type="submission" date="2020-10" db="EMBL/GenBank/DDBJ databases">
        <authorList>
            <person name="Muller C M."/>
        </authorList>
    </citation>
    <scope>NUCLEOTIDE SEQUENCE</scope>
    <source>
        <strain evidence="1">THUN-12</strain>
    </source>
</reference>
<evidence type="ECO:0000313" key="1">
    <source>
        <dbReference type="EMBL" id="CAD6505486.1"/>
    </source>
</evidence>
<sequence length="347" mass="40429">MVCIAAIILIAERNTAQHNRMVFAVKDYSYPNYGVFEVPPDGQFPVPHDKSIIMTKTKVERAGTFVQLYCSHRYKDYDMIGKISDKLVDITEDAVRKFETPIETSYRCHAEILKYQENPRGNRKLWLSRPHQRWSKHKYNYCTPKVLANMSFQGQLVIEGNLKNFVPTGGTSSLGIMFDEKITLAQIIYQEQVFKGVDDGKQIRALAWYQGHLHIFQRTSRGDWMPYTRLGVERLNGDLIYKHLYQSSQIFSETEVLLAGYLKRARGEYFIRNPMADEWEFNEYLDSRKKFLEENLKDKNIGTLRSSYDGAYISGKPLKRGASKEHRIHIVPRIELYAPRLNTVPRI</sequence>